<proteinExistence type="predicted"/>
<gene>
    <name evidence="3" type="ORF">TPSB3V08_LOCUS3557</name>
</gene>
<evidence type="ECO:0000313" key="3">
    <source>
        <dbReference type="EMBL" id="CAD7402392.1"/>
    </source>
</evidence>
<feature type="compositionally biased region" description="Basic residues" evidence="2">
    <location>
        <begin position="685"/>
        <end position="699"/>
    </location>
</feature>
<feature type="coiled-coil region" evidence="1">
    <location>
        <begin position="129"/>
        <end position="206"/>
    </location>
</feature>
<dbReference type="AlphaFoldDB" id="A0A7R9CUU0"/>
<feature type="region of interest" description="Disordered" evidence="2">
    <location>
        <begin position="664"/>
        <end position="702"/>
    </location>
</feature>
<feature type="coiled-coil region" evidence="1">
    <location>
        <begin position="7"/>
        <end position="34"/>
    </location>
</feature>
<feature type="compositionally biased region" description="Polar residues" evidence="2">
    <location>
        <begin position="664"/>
        <end position="684"/>
    </location>
</feature>
<name>A0A7R9CUU0_TIMPO</name>
<feature type="region of interest" description="Disordered" evidence="2">
    <location>
        <begin position="276"/>
        <end position="305"/>
    </location>
</feature>
<protein>
    <submittedName>
        <fullName evidence="3">Uncharacterized protein</fullName>
    </submittedName>
</protein>
<reference evidence="3" key="1">
    <citation type="submission" date="2020-11" db="EMBL/GenBank/DDBJ databases">
        <authorList>
            <person name="Tran Van P."/>
        </authorList>
    </citation>
    <scope>NUCLEOTIDE SEQUENCE</scope>
</reference>
<evidence type="ECO:0000256" key="2">
    <source>
        <dbReference type="SAM" id="MobiDB-lite"/>
    </source>
</evidence>
<evidence type="ECO:0000256" key="1">
    <source>
        <dbReference type="SAM" id="Coils"/>
    </source>
</evidence>
<keyword evidence="1" id="KW-0175">Coiled coil</keyword>
<accession>A0A7R9CUU0</accession>
<dbReference type="EMBL" id="OD001559">
    <property type="protein sequence ID" value="CAD7402392.1"/>
    <property type="molecule type" value="Genomic_DNA"/>
</dbReference>
<feature type="compositionally biased region" description="Low complexity" evidence="2">
    <location>
        <begin position="276"/>
        <end position="294"/>
    </location>
</feature>
<organism evidence="3">
    <name type="scientific">Timema poppense</name>
    <name type="common">Walking stick</name>
    <dbReference type="NCBI Taxonomy" id="170557"/>
    <lineage>
        <taxon>Eukaryota</taxon>
        <taxon>Metazoa</taxon>
        <taxon>Ecdysozoa</taxon>
        <taxon>Arthropoda</taxon>
        <taxon>Hexapoda</taxon>
        <taxon>Insecta</taxon>
        <taxon>Pterygota</taxon>
        <taxon>Neoptera</taxon>
        <taxon>Polyneoptera</taxon>
        <taxon>Phasmatodea</taxon>
        <taxon>Timematodea</taxon>
        <taxon>Timematoidea</taxon>
        <taxon>Timematidae</taxon>
        <taxon>Timema</taxon>
    </lineage>
</organism>
<sequence>MDDSNVVENFLENVEKAEKQADAQRKMLYQIEEEIKRVEEGTLELQQKAVDLDKEKERKLVDLSHKKAQSEFLTNKENMLKALIAEANTTLKKEKDNLAQQQDNIFLKRGKFCNTVREFVEEHGIVATLKKLQLKKQEADKTRSATEDVDDLYDIDENNEEDIELTEMKREVDTLETDLKEVTMQLEIREERQRAANKEREQLLKETTEGEEFVSGGMIQDHTLAIDWIADNVAGSGDKSVSLPARLQEKLLQLREDKKLLNQQCAALDKQQQQQTAQTQIISKPSSLPASSSSNEGLKLPPATMNISHSRNFTVKQNNNDKHSSNFLPRTQTNAPVLASRKHVSFYCYQEIEEGRDLQFVHKDGEKSFRRHSVDTQVLEASDEDLQETKVTLQRNCSSHDHEESDAGVFRENIKATNYSPLKDYYTDAQDQSNQMMKRINSHGDNVMPSFKRNTSFYCYEDAQLDEQSNNSVVPFKRNRFQNSQERTFEMGGGRHFSYFNRETQKSGGSTVSLANPTGIYDDAQGFNRVPINYKNTYDDPCEHNLVTTNDENSWDDRQMSALVPVSKKTYDYHRKYSPSLTNIEEYNPLRYPHVNQSEDGVRIQGTSARLPLLPENSKNRLNLVESFTAKNNLDIYSQPYKLIPTLEKKTSTVAQIYENLEESQSFGSNKGQQPNSTNVSAPKSSKKLNKRVRGKRGGLSKCFVPKVPSKILSKIKIREEHKAQLEQDISNIVRQANKLHH</sequence>